<accession>A0ACA6AW76</accession>
<sequence>MHLFCFGYGYTAKFLAQKLLPLKWKISGTSFNKISQDKNVNLLNYNFPLPESIFSDVTHVLISIPPEGDNVLQKYYKYLKEIKWLGYLSATNVYGDHNGNWVDETSATNPSTVSGINRLKQEKIWYNSNLPSHIFRLSGIYGPNRNVLCNLIQNNVKYIISDTIFSRIHVEDIANILFTSINNPNPGSIYNCADDLPTSYSNIIKYGSQLLNIKTPEPVLLEDLSDNMKKFYSERKLVSNFKIKNALNISLLYPSYIQGLQNLIKIEKPLSQQ</sequence>
<dbReference type="Proteomes" id="UP000000435">
    <property type="component" value="Chromosome"/>
</dbReference>
<gene>
    <name evidence="1" type="ordered locus">Ecaj_0706</name>
</gene>
<proteinExistence type="predicted"/>
<name>A0ACA6AW76_EHRCJ</name>
<organism evidence="1 2">
    <name type="scientific">Ehrlichia canis (strain Jake)</name>
    <dbReference type="NCBI Taxonomy" id="269484"/>
    <lineage>
        <taxon>Bacteria</taxon>
        <taxon>Pseudomonadati</taxon>
        <taxon>Pseudomonadota</taxon>
        <taxon>Alphaproteobacteria</taxon>
        <taxon>Rickettsiales</taxon>
        <taxon>Anaplasmataceae</taxon>
        <taxon>Ehrlichia</taxon>
    </lineage>
</organism>
<protein>
    <submittedName>
        <fullName evidence="1">Uncharacterized protein</fullName>
    </submittedName>
</protein>
<keyword evidence="2" id="KW-1185">Reference proteome</keyword>
<evidence type="ECO:0000313" key="1">
    <source>
        <dbReference type="EMBL" id="AAZ68738.1"/>
    </source>
</evidence>
<reference evidence="2" key="1">
    <citation type="journal article" date="2006" name="J. Bacteriol.">
        <title>The genome of the obligately intracellular bacterium Ehrlichia canis reveals themes of complex membrane structure and immune evasion strategies.</title>
        <authorList>
            <person name="Mavromatis K."/>
            <person name="Doyle C.K."/>
            <person name="Lykidis A."/>
            <person name="Ivanova N."/>
            <person name="Francino M.P."/>
            <person name="Chain P."/>
            <person name="Shin M."/>
            <person name="Malfatti S."/>
            <person name="Larimer F."/>
            <person name="Copeland A."/>
            <person name="Detter J.C."/>
            <person name="Land M."/>
            <person name="Richardson P.M."/>
            <person name="Yu X.J."/>
            <person name="Walker D.H."/>
            <person name="McBride J.W."/>
            <person name="Kyrpides N.C."/>
        </authorList>
    </citation>
    <scope>NUCLEOTIDE SEQUENCE [LARGE SCALE GENOMIC DNA]</scope>
    <source>
        <strain evidence="2">Jake</strain>
    </source>
</reference>
<evidence type="ECO:0000313" key="2">
    <source>
        <dbReference type="Proteomes" id="UP000000435"/>
    </source>
</evidence>
<dbReference type="EMBL" id="CP000107">
    <property type="protein sequence ID" value="AAZ68738.1"/>
    <property type="molecule type" value="Genomic_DNA"/>
</dbReference>